<reference evidence="1 2" key="1">
    <citation type="submission" date="2015-09" db="EMBL/GenBank/DDBJ databases">
        <title>Genome Sequences of Mycobacterium immunogenum Isolates, Recuperated from a Chloraminated Drinking Water Distribution System Simulator Subjected to Episodes of Nitrification.</title>
        <authorList>
            <person name="Gomez-Alvarez V."/>
            <person name="Revetta R.P."/>
        </authorList>
    </citation>
    <scope>NUCLEOTIDE SEQUENCE [LARGE SCALE GENOMIC DNA]</scope>
    <source>
        <strain evidence="1 2">H008</strain>
    </source>
</reference>
<gene>
    <name evidence="1" type="ORF">AN908_06590</name>
</gene>
<name>A0A7V8LQR2_9MYCO</name>
<protein>
    <submittedName>
        <fullName evidence="1">Uncharacterized protein</fullName>
    </submittedName>
</protein>
<evidence type="ECO:0000313" key="2">
    <source>
        <dbReference type="Proteomes" id="UP000037843"/>
    </source>
</evidence>
<comment type="caution">
    <text evidence="1">The sequence shown here is derived from an EMBL/GenBank/DDBJ whole genome shotgun (WGS) entry which is preliminary data.</text>
</comment>
<dbReference type="AlphaFoldDB" id="A0A7V8LQR2"/>
<dbReference type="EMBL" id="LJFO01000003">
    <property type="protein sequence ID" value="KPG14252.1"/>
    <property type="molecule type" value="Genomic_DNA"/>
</dbReference>
<dbReference type="Proteomes" id="UP000037843">
    <property type="component" value="Unassembled WGS sequence"/>
</dbReference>
<proteinExistence type="predicted"/>
<accession>A0A7V8LQR2</accession>
<evidence type="ECO:0000313" key="1">
    <source>
        <dbReference type="EMBL" id="KPG14252.1"/>
    </source>
</evidence>
<organism evidence="1 2">
    <name type="scientific">Mycobacteroides immunogenum</name>
    <dbReference type="NCBI Taxonomy" id="83262"/>
    <lineage>
        <taxon>Bacteria</taxon>
        <taxon>Bacillati</taxon>
        <taxon>Actinomycetota</taxon>
        <taxon>Actinomycetes</taxon>
        <taxon>Mycobacteriales</taxon>
        <taxon>Mycobacteriaceae</taxon>
        <taxon>Mycobacteroides</taxon>
    </lineage>
</organism>
<sequence>MTDPAVEAAQRAWDTLPERSYATRQQIMEAAALEMAKSVQELHKPAPYALSNPDPRPFCWECDDDWPCETAKRVYPSEELGL</sequence>